<evidence type="ECO:0000256" key="6">
    <source>
        <dbReference type="ARBA" id="ARBA00022679"/>
    </source>
</evidence>
<dbReference type="Pfam" id="PF07733">
    <property type="entry name" value="DNA_pol3_alpha"/>
    <property type="match status" value="1"/>
</dbReference>
<evidence type="ECO:0000256" key="2">
    <source>
        <dbReference type="ARBA" id="ARBA00009496"/>
    </source>
</evidence>
<evidence type="ECO:0000256" key="3">
    <source>
        <dbReference type="ARBA" id="ARBA00012417"/>
    </source>
</evidence>
<evidence type="ECO:0000256" key="7">
    <source>
        <dbReference type="ARBA" id="ARBA00022695"/>
    </source>
</evidence>
<name>A0A3M0CGR4_9PROT</name>
<keyword evidence="7" id="KW-0548">Nucleotidyltransferase</keyword>
<reference evidence="14 15" key="1">
    <citation type="submission" date="2018-10" db="EMBL/GenBank/DDBJ databases">
        <title>Genomic Encyclopedia of Archaeal and Bacterial Type Strains, Phase II (KMG-II): from individual species to whole genera.</title>
        <authorList>
            <person name="Goeker M."/>
        </authorList>
    </citation>
    <scope>NUCLEOTIDE SEQUENCE [LARGE SCALE GENOMIC DNA]</scope>
    <source>
        <strain evidence="14 15">DSM 25217</strain>
    </source>
</reference>
<dbReference type="Gene3D" id="1.10.10.1600">
    <property type="entry name" value="Bacterial DNA polymerase III alpha subunit, thumb domain"/>
    <property type="match status" value="1"/>
</dbReference>
<dbReference type="InterPro" id="IPR003141">
    <property type="entry name" value="Pol/His_phosphatase_N"/>
</dbReference>
<dbReference type="GO" id="GO:0008408">
    <property type="term" value="F:3'-5' exonuclease activity"/>
    <property type="evidence" value="ECO:0007669"/>
    <property type="project" value="InterPro"/>
</dbReference>
<evidence type="ECO:0000313" key="14">
    <source>
        <dbReference type="EMBL" id="RMB08821.1"/>
    </source>
</evidence>
<dbReference type="SUPFAM" id="SSF160975">
    <property type="entry name" value="AF1531-like"/>
    <property type="match status" value="1"/>
</dbReference>
<dbReference type="InterPro" id="IPR029460">
    <property type="entry name" value="DNAPol_HHH"/>
</dbReference>
<keyword evidence="6" id="KW-0808">Transferase</keyword>
<dbReference type="InterPro" id="IPR004013">
    <property type="entry name" value="PHP_dom"/>
</dbReference>
<evidence type="ECO:0000256" key="5">
    <source>
        <dbReference type="ARBA" id="ARBA00022490"/>
    </source>
</evidence>
<protein>
    <recommendedName>
        <fullName evidence="4">DNA polymerase III subunit alpha</fullName>
        <ecNumber evidence="3">2.7.7.7</ecNumber>
    </recommendedName>
</protein>
<keyword evidence="9" id="KW-0239">DNA-directed DNA polymerase</keyword>
<dbReference type="InParanoid" id="A0A3M0CGR4"/>
<dbReference type="PANTHER" id="PTHR32294:SF0">
    <property type="entry name" value="DNA POLYMERASE III SUBUNIT ALPHA"/>
    <property type="match status" value="1"/>
</dbReference>
<evidence type="ECO:0000313" key="15">
    <source>
        <dbReference type="Proteomes" id="UP000271227"/>
    </source>
</evidence>
<comment type="similarity">
    <text evidence="2">Belongs to the DNA polymerase type-C family. DnaE subfamily.</text>
</comment>
<dbReference type="NCBIfam" id="TIGR00594">
    <property type="entry name" value="polc"/>
    <property type="match status" value="1"/>
</dbReference>
<dbReference type="SMART" id="SM00481">
    <property type="entry name" value="POLIIIAc"/>
    <property type="match status" value="1"/>
</dbReference>
<comment type="caution">
    <text evidence="14">The sequence shown here is derived from an EMBL/GenBank/DDBJ whole genome shotgun (WGS) entry which is preliminary data.</text>
</comment>
<dbReference type="OrthoDB" id="9803237at2"/>
<sequence>MAHADFVHLRVHTAYSLAEGAIRLKDLINQAVGHGMPAVAVTDTNNMFAALEFSVSASAAGVQPIVGVTLGIAAEKSDAGPSAATQPATPAGMGDLVLLAQTESGYRNLMRLVSKAHLESDPHAGPGAGPSVSLDDLERQADGIICLTGGPDGPVGHHILDGRMPLAEEVLLRLKTIFADRLYVELMRHGERDEDICETPFIELAYKHDLPLVATNRPYFVSRDMFEAHDTLLCIADGTYVSETERRQLNDTFRFRSADEMVELFKDLPEAIENTINIARRCVFKVERIPPLLPNFTKGLDVSESDLLAQQAEEGLIERLVFKADAEGLRESDTPLDMDAEWVVPYRDRLAYELKIINQMGFPGYFLIVADFIQWAKDENIPVGPGRGSGAGSVVAWALKITDLDPLRFSLLFERFLNPERVSMPDFDIDFCQDKRERVIRYVQDKYGTDRVAQIITFGKLQARAVVKACGRVLQQPYPVSDRLSKLIPNDPGNPMTLKEAIDGEPRLQQEINTDELTATVMDRALKLEGLYAHSSTHAAGVVIGDRPLDQLVPLYRDPKSDMPVTQFNMKWVEQAGLVKFDFLGLKTLTVLDRAVSLLKDRGIDLDLAALPLDDGPSYELLARGDAAGVFQLESTGMRSALKGLKPDTFEDIIAIVALYRPGPMDNIPVYVDRKHGREKVHYPHPLLQDILEETYGVIIYQEQVMQIAQVLSGYSLGEADLLRRAMGKKIKEEMDKQRGRFCDGAVERGIDAAKASEIFDLVAKFASYGFNKSHAAAYALVAYHTAYMKANHPAEFMAAIMTLDMSNTDKLSGFKQELNRMDIPLLLPDVNRSGVYFTVERVSEDYCEDDGDPRANLGVRYALAAIKGVGEKAIEAIVEERDENGPYSDIHDFAARIDPKLMNKRQMENLAAAGALDSLLPDRAQAHASADIVLRTAQMMAEERDSQQTNLFGGEAEVMNRPVLPAPRPWTDAEKLDAERKAVGFYISAHPLDAYIQILERERIVPSSEVMTDGGLIGQTVYMAGAISSYRESKSKRTDRKFGALVLSDTAGEFEVMIFEDDLDQARALVDDGAPVVVLAQIRKRDDDDTVRLSNRGLRSLEDVASTSGTGLLVTLETGDCLGPVHAALDRRTGGKGLVTLRLPVSDTVPRRIAEFRLPGRYRVTPELRQAIGAERGVLMVEEV</sequence>
<dbReference type="NCBIfam" id="NF004226">
    <property type="entry name" value="PRK05673.1"/>
    <property type="match status" value="1"/>
</dbReference>
<dbReference type="Proteomes" id="UP000271227">
    <property type="component" value="Unassembled WGS sequence"/>
</dbReference>
<dbReference type="InterPro" id="IPR040982">
    <property type="entry name" value="DNA_pol3_finger"/>
</dbReference>
<dbReference type="PANTHER" id="PTHR32294">
    <property type="entry name" value="DNA POLYMERASE III SUBUNIT ALPHA"/>
    <property type="match status" value="1"/>
</dbReference>
<dbReference type="InterPro" id="IPR016195">
    <property type="entry name" value="Pol/histidinol_Pase-like"/>
</dbReference>
<dbReference type="Gene3D" id="3.20.20.140">
    <property type="entry name" value="Metal-dependent hydrolases"/>
    <property type="match status" value="1"/>
</dbReference>
<dbReference type="RefSeq" id="WP_121938151.1">
    <property type="nucleotide sequence ID" value="NZ_REFR01000010.1"/>
</dbReference>
<dbReference type="CDD" id="cd07433">
    <property type="entry name" value="PHP_PolIIIA_DnaE1"/>
    <property type="match status" value="1"/>
</dbReference>
<gene>
    <name evidence="14" type="ORF">BXY39_1462</name>
</gene>
<dbReference type="InterPro" id="IPR049821">
    <property type="entry name" value="PolIIIA_DnaE1_PHP"/>
</dbReference>
<proteinExistence type="inferred from homology"/>
<comment type="subunit">
    <text evidence="11">DNA polymerase III contains a core (composed of alpha, epsilon and theta chains) that associates with a tau subunit. This core dimerizes to form the POLIII' complex. PolIII' associates with the gamma complex (composed of gamma, delta, delta', psi and chi chains) and with the beta chain to form the complete DNA polymerase III complex.</text>
</comment>
<dbReference type="InterPro" id="IPR041931">
    <property type="entry name" value="DNA_pol3_alpha_thumb_dom"/>
</dbReference>
<dbReference type="GO" id="GO:0005737">
    <property type="term" value="C:cytoplasm"/>
    <property type="evidence" value="ECO:0007669"/>
    <property type="project" value="UniProtKB-SubCell"/>
</dbReference>
<dbReference type="SUPFAM" id="SSF89550">
    <property type="entry name" value="PHP domain-like"/>
    <property type="match status" value="1"/>
</dbReference>
<accession>A0A3M0CGR4</accession>
<keyword evidence="15" id="KW-1185">Reference proteome</keyword>
<dbReference type="CDD" id="cd04485">
    <property type="entry name" value="DnaE_OBF"/>
    <property type="match status" value="1"/>
</dbReference>
<comment type="catalytic activity">
    <reaction evidence="12">
        <text>DNA(n) + a 2'-deoxyribonucleoside 5'-triphosphate = DNA(n+1) + diphosphate</text>
        <dbReference type="Rhea" id="RHEA:22508"/>
        <dbReference type="Rhea" id="RHEA-COMP:17339"/>
        <dbReference type="Rhea" id="RHEA-COMP:17340"/>
        <dbReference type="ChEBI" id="CHEBI:33019"/>
        <dbReference type="ChEBI" id="CHEBI:61560"/>
        <dbReference type="ChEBI" id="CHEBI:173112"/>
        <dbReference type="EC" id="2.7.7.7"/>
    </reaction>
</comment>
<evidence type="ECO:0000256" key="10">
    <source>
        <dbReference type="ARBA" id="ARBA00025611"/>
    </source>
</evidence>
<evidence type="ECO:0000256" key="8">
    <source>
        <dbReference type="ARBA" id="ARBA00022705"/>
    </source>
</evidence>
<feature type="domain" description="Polymerase/histidinol phosphatase N-terminal" evidence="13">
    <location>
        <begin position="7"/>
        <end position="74"/>
    </location>
</feature>
<dbReference type="Pfam" id="PF14579">
    <property type="entry name" value="HHH_6"/>
    <property type="match status" value="1"/>
</dbReference>
<comment type="subcellular location">
    <subcellularLocation>
        <location evidence="1">Cytoplasm</location>
    </subcellularLocation>
</comment>
<dbReference type="Pfam" id="PF02811">
    <property type="entry name" value="PHP"/>
    <property type="match status" value="1"/>
</dbReference>
<dbReference type="InterPro" id="IPR011708">
    <property type="entry name" value="DNA_pol3_alpha_NTPase_dom"/>
</dbReference>
<keyword evidence="8" id="KW-0235">DNA replication</keyword>
<evidence type="ECO:0000256" key="4">
    <source>
        <dbReference type="ARBA" id="ARBA00019114"/>
    </source>
</evidence>
<dbReference type="FunCoup" id="A0A3M0CGR4">
    <property type="interactions" value="368"/>
</dbReference>
<comment type="function">
    <text evidence="10">DNA polymerase III is a complex, multichain enzyme responsible for most of the replicative synthesis in bacteria. This DNA polymerase also exhibits 3' to 5' exonuclease activity. The alpha chain is the DNA polymerase.</text>
</comment>
<evidence type="ECO:0000256" key="11">
    <source>
        <dbReference type="ARBA" id="ARBA00026073"/>
    </source>
</evidence>
<dbReference type="EC" id="2.7.7.7" evidence="3"/>
<organism evidence="14 15">
    <name type="scientific">Eilatimonas milleporae</name>
    <dbReference type="NCBI Taxonomy" id="911205"/>
    <lineage>
        <taxon>Bacteria</taxon>
        <taxon>Pseudomonadati</taxon>
        <taxon>Pseudomonadota</taxon>
        <taxon>Alphaproteobacteria</taxon>
        <taxon>Kordiimonadales</taxon>
        <taxon>Kordiimonadaceae</taxon>
        <taxon>Eilatimonas</taxon>
    </lineage>
</organism>
<dbReference type="GO" id="GO:0003887">
    <property type="term" value="F:DNA-directed DNA polymerase activity"/>
    <property type="evidence" value="ECO:0007669"/>
    <property type="project" value="UniProtKB-KW"/>
</dbReference>
<dbReference type="EMBL" id="REFR01000010">
    <property type="protein sequence ID" value="RMB08821.1"/>
    <property type="molecule type" value="Genomic_DNA"/>
</dbReference>
<evidence type="ECO:0000256" key="9">
    <source>
        <dbReference type="ARBA" id="ARBA00022932"/>
    </source>
</evidence>
<keyword evidence="5" id="KW-0963">Cytoplasm</keyword>
<dbReference type="Gene3D" id="1.10.150.870">
    <property type="match status" value="1"/>
</dbReference>
<evidence type="ECO:0000259" key="13">
    <source>
        <dbReference type="SMART" id="SM00481"/>
    </source>
</evidence>
<dbReference type="GO" id="GO:0006260">
    <property type="term" value="P:DNA replication"/>
    <property type="evidence" value="ECO:0007669"/>
    <property type="project" value="UniProtKB-KW"/>
</dbReference>
<dbReference type="InterPro" id="IPR004805">
    <property type="entry name" value="DnaE2/DnaE/PolC"/>
</dbReference>
<dbReference type="AlphaFoldDB" id="A0A3M0CGR4"/>
<evidence type="ECO:0000256" key="12">
    <source>
        <dbReference type="ARBA" id="ARBA00049244"/>
    </source>
</evidence>
<evidence type="ECO:0000256" key="1">
    <source>
        <dbReference type="ARBA" id="ARBA00004496"/>
    </source>
</evidence>
<dbReference type="Pfam" id="PF17657">
    <property type="entry name" value="DNA_pol3_finger"/>
    <property type="match status" value="1"/>
</dbReference>